<accession>A0A381SEV1</accession>
<dbReference type="AlphaFoldDB" id="A0A381SEV1"/>
<name>A0A381SEV1_9ZZZZ</name>
<proteinExistence type="predicted"/>
<protein>
    <submittedName>
        <fullName evidence="1">Uncharacterized protein</fullName>
    </submittedName>
</protein>
<dbReference type="EMBL" id="UINC01003023">
    <property type="protein sequence ID" value="SVA02612.1"/>
    <property type="molecule type" value="Genomic_DNA"/>
</dbReference>
<reference evidence="1" key="1">
    <citation type="submission" date="2018-05" db="EMBL/GenBank/DDBJ databases">
        <authorList>
            <person name="Lanie J.A."/>
            <person name="Ng W.-L."/>
            <person name="Kazmierczak K.M."/>
            <person name="Andrzejewski T.M."/>
            <person name="Davidsen T.M."/>
            <person name="Wayne K.J."/>
            <person name="Tettelin H."/>
            <person name="Glass J.I."/>
            <person name="Rusch D."/>
            <person name="Podicherti R."/>
            <person name="Tsui H.-C.T."/>
            <person name="Winkler M.E."/>
        </authorList>
    </citation>
    <scope>NUCLEOTIDE SEQUENCE</scope>
</reference>
<organism evidence="1">
    <name type="scientific">marine metagenome</name>
    <dbReference type="NCBI Taxonomy" id="408172"/>
    <lineage>
        <taxon>unclassified sequences</taxon>
        <taxon>metagenomes</taxon>
        <taxon>ecological metagenomes</taxon>
    </lineage>
</organism>
<sequence>MYEDYKDNTIEGLQSLTRSEMLRLLDKEDTSEEGTTT</sequence>
<evidence type="ECO:0000313" key="1">
    <source>
        <dbReference type="EMBL" id="SVA02612.1"/>
    </source>
</evidence>
<gene>
    <name evidence="1" type="ORF">METZ01_LOCUS55466</name>
</gene>